<gene>
    <name evidence="1" type="ORF">F5876DRAFT_70392</name>
</gene>
<evidence type="ECO:0000313" key="2">
    <source>
        <dbReference type="Proteomes" id="UP001163835"/>
    </source>
</evidence>
<keyword evidence="2" id="KW-1185">Reference proteome</keyword>
<dbReference type="Proteomes" id="UP001163835">
    <property type="component" value="Unassembled WGS sequence"/>
</dbReference>
<name>A0ACC1TIX5_9AGAR</name>
<dbReference type="EMBL" id="MU795831">
    <property type="protein sequence ID" value="KAJ3804729.1"/>
    <property type="molecule type" value="Genomic_DNA"/>
</dbReference>
<evidence type="ECO:0000313" key="1">
    <source>
        <dbReference type="EMBL" id="KAJ3804729.1"/>
    </source>
</evidence>
<sequence length="436" mass="49082">MDIILWGVASFGVRNLPSTDVAKSIGKYLQSLCGIKTECQKGPLGHVYYLNELDGSIRQEMGNPDIRPHIRHYCEDSGQHLEHAWQAQAWKELDLTLATPMVRKGNQDFFVHELARLDNGTLVMPFQWFTRSSGDPGDQKTQILFGLAWAIKIVHVNGQRIQSEHGCECLPWTLTSFEDGFANHWRVLAKGHEVLTFAMWLYCDDTSGNVSKKWNKHNSFLFTAAGLPHEHVHKESNVQFLCTLNLAPPLEMLDGITTQLEKKGFGSGMFERRQMVLTIPAVLAMLGDNPMQSEFSCHVGLVGKYFCRCCFAKGRDDEQPASAAKDVADDNSVHSNALSERESDSGAEKKGGRRKETIQELISQAKRFIMVHESRYPQRTIDTLHNMFITSSQLGGKTKAKEMTTGSGVKDTFFGHFQDKIFTFIEKIPHSTPTEE</sequence>
<comment type="caution">
    <text evidence="1">The sequence shown here is derived from an EMBL/GenBank/DDBJ whole genome shotgun (WGS) entry which is preliminary data.</text>
</comment>
<organism evidence="1 2">
    <name type="scientific">Lentinula aff. lateritia</name>
    <dbReference type="NCBI Taxonomy" id="2804960"/>
    <lineage>
        <taxon>Eukaryota</taxon>
        <taxon>Fungi</taxon>
        <taxon>Dikarya</taxon>
        <taxon>Basidiomycota</taxon>
        <taxon>Agaricomycotina</taxon>
        <taxon>Agaricomycetes</taxon>
        <taxon>Agaricomycetidae</taxon>
        <taxon>Agaricales</taxon>
        <taxon>Marasmiineae</taxon>
        <taxon>Omphalotaceae</taxon>
        <taxon>Lentinula</taxon>
    </lineage>
</organism>
<accession>A0ACC1TIX5</accession>
<reference evidence="1" key="1">
    <citation type="submission" date="2022-09" db="EMBL/GenBank/DDBJ databases">
        <title>A Global Phylogenomic Analysis of the Shiitake Genus Lentinula.</title>
        <authorList>
            <consortium name="DOE Joint Genome Institute"/>
            <person name="Sierra-Patev S."/>
            <person name="Min B."/>
            <person name="Naranjo-Ortiz M."/>
            <person name="Looney B."/>
            <person name="Konkel Z."/>
            <person name="Slot J.C."/>
            <person name="Sakamoto Y."/>
            <person name="Steenwyk J.L."/>
            <person name="Rokas A."/>
            <person name="Carro J."/>
            <person name="Camarero S."/>
            <person name="Ferreira P."/>
            <person name="Molpeceres G."/>
            <person name="Ruiz-Duenas F.J."/>
            <person name="Serrano A."/>
            <person name="Henrissat B."/>
            <person name="Drula E."/>
            <person name="Hughes K.W."/>
            <person name="Mata J.L."/>
            <person name="Ishikawa N.K."/>
            <person name="Vargas-Isla R."/>
            <person name="Ushijima S."/>
            <person name="Smith C.A."/>
            <person name="Ahrendt S."/>
            <person name="Andreopoulos W."/>
            <person name="He G."/>
            <person name="Labutti K."/>
            <person name="Lipzen A."/>
            <person name="Ng V."/>
            <person name="Riley R."/>
            <person name="Sandor L."/>
            <person name="Barry K."/>
            <person name="Martinez A.T."/>
            <person name="Xiao Y."/>
            <person name="Gibbons J.G."/>
            <person name="Terashima K."/>
            <person name="Grigoriev I.V."/>
            <person name="Hibbett D.S."/>
        </authorList>
    </citation>
    <scope>NUCLEOTIDE SEQUENCE</scope>
    <source>
        <strain evidence="1">TMI1499</strain>
    </source>
</reference>
<protein>
    <submittedName>
        <fullName evidence="1">Uncharacterized protein</fullName>
    </submittedName>
</protein>
<proteinExistence type="predicted"/>